<dbReference type="Proteomes" id="UP001500782">
    <property type="component" value="Unassembled WGS sequence"/>
</dbReference>
<dbReference type="InterPro" id="IPR013324">
    <property type="entry name" value="RNA_pol_sigma_r3/r4-like"/>
</dbReference>
<dbReference type="InterPro" id="IPR014284">
    <property type="entry name" value="RNA_pol_sigma-70_dom"/>
</dbReference>
<dbReference type="InterPro" id="IPR013249">
    <property type="entry name" value="RNA_pol_sigma70_r4_t2"/>
</dbReference>
<dbReference type="Pfam" id="PF08281">
    <property type="entry name" value="Sigma70_r4_2"/>
    <property type="match status" value="1"/>
</dbReference>
<gene>
    <name evidence="9" type="ORF">GCM10008967_35720</name>
</gene>
<name>A0ABP3GD86_9BACI</name>
<comment type="similarity">
    <text evidence="1">Belongs to the sigma-70 factor family. ECF subfamily.</text>
</comment>
<dbReference type="SUPFAM" id="SSF88946">
    <property type="entry name" value="Sigma2 domain of RNA polymerase sigma factors"/>
    <property type="match status" value="1"/>
</dbReference>
<keyword evidence="10" id="KW-1185">Reference proteome</keyword>
<evidence type="ECO:0000256" key="4">
    <source>
        <dbReference type="ARBA" id="ARBA00023082"/>
    </source>
</evidence>
<dbReference type="RefSeq" id="WP_343802104.1">
    <property type="nucleotide sequence ID" value="NZ_BAAADJ010000060.1"/>
</dbReference>
<dbReference type="InterPro" id="IPR013325">
    <property type="entry name" value="RNA_pol_sigma_r2"/>
</dbReference>
<protein>
    <submittedName>
        <fullName evidence="9">Uncharacterized protein</fullName>
    </submittedName>
</protein>
<dbReference type="PANTHER" id="PTHR43133:SF8">
    <property type="entry name" value="RNA POLYMERASE SIGMA FACTOR HI_1459-RELATED"/>
    <property type="match status" value="1"/>
</dbReference>
<evidence type="ECO:0000313" key="9">
    <source>
        <dbReference type="EMBL" id="GAA0342170.1"/>
    </source>
</evidence>
<dbReference type="Pfam" id="PF04542">
    <property type="entry name" value="Sigma70_r2"/>
    <property type="match status" value="1"/>
</dbReference>
<evidence type="ECO:0000256" key="3">
    <source>
        <dbReference type="ARBA" id="ARBA00023015"/>
    </source>
</evidence>
<feature type="domain" description="RNA polymerase sigma factor 70 region 4 type 2" evidence="8">
    <location>
        <begin position="113"/>
        <end position="160"/>
    </location>
</feature>
<evidence type="ECO:0000259" key="7">
    <source>
        <dbReference type="Pfam" id="PF04542"/>
    </source>
</evidence>
<evidence type="ECO:0000256" key="1">
    <source>
        <dbReference type="ARBA" id="ARBA00010641"/>
    </source>
</evidence>
<keyword evidence="3" id="KW-0805">Transcription regulation</keyword>
<proteinExistence type="inferred from homology"/>
<keyword evidence="6" id="KW-0804">Transcription</keyword>
<dbReference type="PANTHER" id="PTHR43133">
    <property type="entry name" value="RNA POLYMERASE ECF-TYPE SIGMA FACTO"/>
    <property type="match status" value="1"/>
</dbReference>
<reference evidence="10" key="1">
    <citation type="journal article" date="2019" name="Int. J. Syst. Evol. Microbiol.">
        <title>The Global Catalogue of Microorganisms (GCM) 10K type strain sequencing project: providing services to taxonomists for standard genome sequencing and annotation.</title>
        <authorList>
            <consortium name="The Broad Institute Genomics Platform"/>
            <consortium name="The Broad Institute Genome Sequencing Center for Infectious Disease"/>
            <person name="Wu L."/>
            <person name="Ma J."/>
        </authorList>
    </citation>
    <scope>NUCLEOTIDE SEQUENCE [LARGE SCALE GENOMIC DNA]</scope>
    <source>
        <strain evidence="10">JCM 9731</strain>
    </source>
</reference>
<comment type="subunit">
    <text evidence="2">Interacts transiently with the RNA polymerase catalytic core formed by RpoA, RpoB, RpoC and RpoZ (2 alpha, 1 beta, 1 beta' and 1 omega subunit) to form the RNA polymerase holoenzyme that can initiate transcription.</text>
</comment>
<dbReference type="NCBIfam" id="TIGR02937">
    <property type="entry name" value="sigma70-ECF"/>
    <property type="match status" value="1"/>
</dbReference>
<keyword evidence="4" id="KW-0731">Sigma factor</keyword>
<dbReference type="Gene3D" id="3.10.450.50">
    <property type="match status" value="1"/>
</dbReference>
<dbReference type="Gene3D" id="1.10.1740.10">
    <property type="match status" value="1"/>
</dbReference>
<evidence type="ECO:0000313" key="10">
    <source>
        <dbReference type="Proteomes" id="UP001500782"/>
    </source>
</evidence>
<sequence>MKIFEESRKIRKEFEDWIQDYRKPLWDYCLKLTKNVWDAEDLFQDTLLKSFSQLNYLYQAVSPKSYLFRMATNHWLNTIQKRKRTISVDEEVLETIPATDMPDPLELQAGFKRMSERLTHQQQAAFLLTKGFGFTNREAAEYLSLTEGAVKSLLKRAKDNLGKSTEADLHTNVAISPLMNAYLEAFNQKNPDAIAALLSEHATMDIVGVSHEYGKETIRKSSLNDWSQDPVAAIGEWAVIDGESVVLAWTPENQLYTIIRVVESDDQITTIHEYYFSQELSEHIASLYNRESCENGTFWDEKWKSNV</sequence>
<evidence type="ECO:0000259" key="8">
    <source>
        <dbReference type="Pfam" id="PF08281"/>
    </source>
</evidence>
<accession>A0ABP3GD86</accession>
<dbReference type="InterPro" id="IPR032710">
    <property type="entry name" value="NTF2-like_dom_sf"/>
</dbReference>
<dbReference type="InterPro" id="IPR036388">
    <property type="entry name" value="WH-like_DNA-bd_sf"/>
</dbReference>
<organism evidence="9 10">
    <name type="scientific">Bacillus carboniphilus</name>
    <dbReference type="NCBI Taxonomy" id="86663"/>
    <lineage>
        <taxon>Bacteria</taxon>
        <taxon>Bacillati</taxon>
        <taxon>Bacillota</taxon>
        <taxon>Bacilli</taxon>
        <taxon>Bacillales</taxon>
        <taxon>Bacillaceae</taxon>
        <taxon>Bacillus</taxon>
    </lineage>
</organism>
<comment type="caution">
    <text evidence="9">The sequence shown here is derived from an EMBL/GenBank/DDBJ whole genome shotgun (WGS) entry which is preliminary data.</text>
</comment>
<dbReference type="EMBL" id="BAAADJ010000060">
    <property type="protein sequence ID" value="GAA0342170.1"/>
    <property type="molecule type" value="Genomic_DNA"/>
</dbReference>
<evidence type="ECO:0000256" key="5">
    <source>
        <dbReference type="ARBA" id="ARBA00023125"/>
    </source>
</evidence>
<dbReference type="Gene3D" id="1.10.10.10">
    <property type="entry name" value="Winged helix-like DNA-binding domain superfamily/Winged helix DNA-binding domain"/>
    <property type="match status" value="1"/>
</dbReference>
<evidence type="ECO:0000256" key="2">
    <source>
        <dbReference type="ARBA" id="ARBA00011344"/>
    </source>
</evidence>
<feature type="domain" description="RNA polymerase sigma-70 region 2" evidence="7">
    <location>
        <begin position="18"/>
        <end position="85"/>
    </location>
</feature>
<evidence type="ECO:0000256" key="6">
    <source>
        <dbReference type="ARBA" id="ARBA00023163"/>
    </source>
</evidence>
<dbReference type="SUPFAM" id="SSF54427">
    <property type="entry name" value="NTF2-like"/>
    <property type="match status" value="1"/>
</dbReference>
<dbReference type="SUPFAM" id="SSF88659">
    <property type="entry name" value="Sigma3 and sigma4 domains of RNA polymerase sigma factors"/>
    <property type="match status" value="1"/>
</dbReference>
<keyword evidence="5" id="KW-0238">DNA-binding</keyword>
<dbReference type="InterPro" id="IPR007627">
    <property type="entry name" value="RNA_pol_sigma70_r2"/>
</dbReference>
<dbReference type="InterPro" id="IPR039425">
    <property type="entry name" value="RNA_pol_sigma-70-like"/>
</dbReference>